<gene>
    <name evidence="3" type="ORF">IFO66_15815</name>
</gene>
<dbReference type="InterPro" id="IPR050491">
    <property type="entry name" value="AmpC-like"/>
</dbReference>
<keyword evidence="1" id="KW-0732">Signal</keyword>
<dbReference type="PANTHER" id="PTHR46825:SF7">
    <property type="entry name" value="D-ALANYL-D-ALANINE CARBOXYPEPTIDASE"/>
    <property type="match status" value="1"/>
</dbReference>
<dbReference type="InterPro" id="IPR012338">
    <property type="entry name" value="Beta-lactam/transpept-like"/>
</dbReference>
<feature type="domain" description="Beta-lactamase-related" evidence="2">
    <location>
        <begin position="64"/>
        <end position="372"/>
    </location>
</feature>
<dbReference type="Gene3D" id="3.40.710.10">
    <property type="entry name" value="DD-peptidase/beta-lactamase superfamily"/>
    <property type="match status" value="1"/>
</dbReference>
<evidence type="ECO:0000259" key="2">
    <source>
        <dbReference type="Pfam" id="PF00144"/>
    </source>
</evidence>
<evidence type="ECO:0000313" key="3">
    <source>
        <dbReference type="EMBL" id="MBD8499760.1"/>
    </source>
</evidence>
<dbReference type="InterPro" id="IPR001466">
    <property type="entry name" value="Beta-lactam-related"/>
</dbReference>
<name>A0ABR9B2S2_9BACL</name>
<proteinExistence type="predicted"/>
<dbReference type="EMBL" id="JACYTN010000014">
    <property type="protein sequence ID" value="MBD8499760.1"/>
    <property type="molecule type" value="Genomic_DNA"/>
</dbReference>
<accession>A0ABR9B2S2</accession>
<feature type="signal peptide" evidence="1">
    <location>
        <begin position="1"/>
        <end position="23"/>
    </location>
</feature>
<dbReference type="Proteomes" id="UP000634529">
    <property type="component" value="Unassembled WGS sequence"/>
</dbReference>
<keyword evidence="4" id="KW-1185">Reference proteome</keyword>
<dbReference type="RefSeq" id="WP_192026093.1">
    <property type="nucleotide sequence ID" value="NZ_JACYTN010000014.1"/>
</dbReference>
<dbReference type="SUPFAM" id="SSF56601">
    <property type="entry name" value="beta-lactamase/transpeptidase-like"/>
    <property type="match status" value="1"/>
</dbReference>
<sequence>MNVKGKVMLSLAIMMAGTMGLDAYGGSMIASAQAGSSIKQDVVNTAHPEAQKQEVKKLLNEMITAGVPGVMMQSLKDGVKWDYAAGKASIHSGRPMKSNFHFRIASTTKTFTATVVLQLVGEGKLSLDDTVEKWLPGLVKDNGYDGSKITIKQLLNMTSGIANYTVNEKVRTDIYENPFKRYTSEELVSIALKEKPLFEPGTKWSYSNTNTVLAGLIIEKATGLSYGEQIKRRIIEPLKLTNTYVPGTSTTLPEPHARGYYQHKADGVLQDFTEMSVTMGNAAGEMISTSTDLNHFFSELLAGKLLKPEQMEQMFGSPVDSEIGRYGLGIFETKLPDGSKIWGHGGTIHGYLTFVGGTMGGKHVINFSLNLLSNDMKKMNTVYELSDKIFASEFTKSSKAKSPKEKSSK</sequence>
<evidence type="ECO:0000256" key="1">
    <source>
        <dbReference type="SAM" id="SignalP"/>
    </source>
</evidence>
<evidence type="ECO:0000313" key="4">
    <source>
        <dbReference type="Proteomes" id="UP000634529"/>
    </source>
</evidence>
<dbReference type="Pfam" id="PF00144">
    <property type="entry name" value="Beta-lactamase"/>
    <property type="match status" value="1"/>
</dbReference>
<feature type="chain" id="PRO_5045951215" evidence="1">
    <location>
        <begin position="24"/>
        <end position="409"/>
    </location>
</feature>
<comment type="caution">
    <text evidence="3">The sequence shown here is derived from an EMBL/GenBank/DDBJ whole genome shotgun (WGS) entry which is preliminary data.</text>
</comment>
<reference evidence="3 4" key="1">
    <citation type="submission" date="2020-09" db="EMBL/GenBank/DDBJ databases">
        <title>Paenibacillus sp. CAU 1523 isolated from sand of Haeundae Beach.</title>
        <authorList>
            <person name="Kim W."/>
        </authorList>
    </citation>
    <scope>NUCLEOTIDE SEQUENCE [LARGE SCALE GENOMIC DNA]</scope>
    <source>
        <strain evidence="3 4">CAU 1523</strain>
    </source>
</reference>
<dbReference type="PANTHER" id="PTHR46825">
    <property type="entry name" value="D-ALANYL-D-ALANINE-CARBOXYPEPTIDASE/ENDOPEPTIDASE AMPH"/>
    <property type="match status" value="1"/>
</dbReference>
<organism evidence="3 4">
    <name type="scientific">Paenibacillus arenosi</name>
    <dbReference type="NCBI Taxonomy" id="2774142"/>
    <lineage>
        <taxon>Bacteria</taxon>
        <taxon>Bacillati</taxon>
        <taxon>Bacillota</taxon>
        <taxon>Bacilli</taxon>
        <taxon>Bacillales</taxon>
        <taxon>Paenibacillaceae</taxon>
        <taxon>Paenibacillus</taxon>
    </lineage>
</organism>
<protein>
    <submittedName>
        <fullName evidence="3">Beta-lactamase family protein</fullName>
    </submittedName>
</protein>